<dbReference type="AlphaFoldDB" id="S8AK84"/>
<dbReference type="InterPro" id="IPR009003">
    <property type="entry name" value="Peptidase_S1_PA"/>
</dbReference>
<sequence>MANEETTPPKPENQNDPNKERLAYRYDQTYRGHIPVITALNPGNFLGEALRPILFKVMDFLSEVGVDFGAVDVIAIDGLPTLHITGSSKPENFEDEIIPILREMLRVDGEYMIRYGVGAVRRGSVLSLSEYRRASRPGQSVGVQGIGWSSGTMGGFLVGKKPELQGHCFGMSCHHVLLPTKKSATAEEEEGILVPVHLKPLNMVHKALGWNFSSEVIVESPSLGDHRDTISNLKTSRRDAEQELEKLEEKFKVTKERISTTRRSFWQGLIADAQQQLKKLEVFDRKAGVVIATSGYKVDPQTRMTLDWGLVKMANNKTWKNIVTPVTRATGKWHIWAAYPDYKITDIGDPAEGDEVFKVGRSGESYGVISCIPHGINLMENGTTTSEWTIVGHKNREFAEGGDSGSWVLNTKGELVGMVFAENEDLHLAYLTPIKLILEDIKRQTGKAFAII</sequence>
<reference evidence="4" key="2">
    <citation type="submission" date="2013-04" db="EMBL/GenBank/DDBJ databases">
        <title>Genomic mechanisms accounting for the adaptation to parasitism in nematode-trapping fungi.</title>
        <authorList>
            <person name="Ahren D.G."/>
        </authorList>
    </citation>
    <scope>NUCLEOTIDE SEQUENCE [LARGE SCALE GENOMIC DNA]</scope>
    <source>
        <strain evidence="4">CBS 200.50</strain>
    </source>
</reference>
<proteinExistence type="predicted"/>
<reference evidence="3 4" key="1">
    <citation type="journal article" date="2013" name="PLoS Genet.">
        <title>Genomic mechanisms accounting for the adaptation to parasitism in nematode-trapping fungi.</title>
        <authorList>
            <person name="Meerupati T."/>
            <person name="Andersson K.M."/>
            <person name="Friman E."/>
            <person name="Kumar D."/>
            <person name="Tunlid A."/>
            <person name="Ahren D."/>
        </authorList>
    </citation>
    <scope>NUCLEOTIDE SEQUENCE [LARGE SCALE GENOMIC DNA]</scope>
    <source>
        <strain evidence="3 4">CBS 200.50</strain>
    </source>
</reference>
<dbReference type="STRING" id="1284197.S8AK84"/>
<dbReference type="HOGENOM" id="CLU_605530_0_0_1"/>
<dbReference type="SUPFAM" id="SSF50494">
    <property type="entry name" value="Trypsin-like serine proteases"/>
    <property type="match status" value="1"/>
</dbReference>
<name>S8AK84_DACHA</name>
<evidence type="ECO:0000256" key="1">
    <source>
        <dbReference type="SAM" id="Coils"/>
    </source>
</evidence>
<dbReference type="OrthoDB" id="5424209at2759"/>
<gene>
    <name evidence="3" type="ORF">H072_2684</name>
</gene>
<dbReference type="eggNOG" id="ENOG502QR0D">
    <property type="taxonomic scope" value="Eukaryota"/>
</dbReference>
<keyword evidence="4" id="KW-1185">Reference proteome</keyword>
<dbReference type="EMBL" id="AQGS01000080">
    <property type="protein sequence ID" value="EPS43330.1"/>
    <property type="molecule type" value="Genomic_DNA"/>
</dbReference>
<dbReference type="OMA" id="WHIWAAY"/>
<feature type="coiled-coil region" evidence="1">
    <location>
        <begin position="223"/>
        <end position="264"/>
    </location>
</feature>
<comment type="caution">
    <text evidence="3">The sequence shown here is derived from an EMBL/GenBank/DDBJ whole genome shotgun (WGS) entry which is preliminary data.</text>
</comment>
<dbReference type="Proteomes" id="UP000015100">
    <property type="component" value="Unassembled WGS sequence"/>
</dbReference>
<keyword evidence="1" id="KW-0175">Coiled coil</keyword>
<accession>S8AK84</accession>
<evidence type="ECO:0000313" key="4">
    <source>
        <dbReference type="Proteomes" id="UP000015100"/>
    </source>
</evidence>
<evidence type="ECO:0000256" key="2">
    <source>
        <dbReference type="SAM" id="MobiDB-lite"/>
    </source>
</evidence>
<evidence type="ECO:0000313" key="3">
    <source>
        <dbReference type="EMBL" id="EPS43330.1"/>
    </source>
</evidence>
<feature type="region of interest" description="Disordered" evidence="2">
    <location>
        <begin position="1"/>
        <end position="20"/>
    </location>
</feature>
<feature type="compositionally biased region" description="Polar residues" evidence="2">
    <location>
        <begin position="1"/>
        <end position="16"/>
    </location>
</feature>
<organism evidence="3 4">
    <name type="scientific">Dactylellina haptotyla (strain CBS 200.50)</name>
    <name type="common">Nematode-trapping fungus</name>
    <name type="synonym">Monacrosporium haptotylum</name>
    <dbReference type="NCBI Taxonomy" id="1284197"/>
    <lineage>
        <taxon>Eukaryota</taxon>
        <taxon>Fungi</taxon>
        <taxon>Dikarya</taxon>
        <taxon>Ascomycota</taxon>
        <taxon>Pezizomycotina</taxon>
        <taxon>Orbiliomycetes</taxon>
        <taxon>Orbiliales</taxon>
        <taxon>Orbiliaceae</taxon>
        <taxon>Dactylellina</taxon>
    </lineage>
</organism>
<protein>
    <submittedName>
        <fullName evidence="3">Uncharacterized protein</fullName>
    </submittedName>
</protein>